<evidence type="ECO:0000256" key="2">
    <source>
        <dbReference type="ARBA" id="ARBA00002280"/>
    </source>
</evidence>
<evidence type="ECO:0000256" key="7">
    <source>
        <dbReference type="ARBA" id="ARBA00022801"/>
    </source>
</evidence>
<feature type="active site" evidence="9">
    <location>
        <position position="75"/>
    </location>
</feature>
<keyword evidence="5" id="KW-0963">Cytoplasm</keyword>
<dbReference type="GO" id="GO:0005829">
    <property type="term" value="C:cytosol"/>
    <property type="evidence" value="ECO:0007669"/>
    <property type="project" value="InterPro"/>
</dbReference>
<keyword evidence="7" id="KW-0378">Hydrolase</keyword>
<dbReference type="InterPro" id="IPR000816">
    <property type="entry name" value="Peptidase_C15"/>
</dbReference>
<dbReference type="AlphaFoldDB" id="A0A0G2ZD30"/>
<feature type="active site" evidence="10">
    <location>
        <position position="138"/>
    </location>
</feature>
<accession>A0A0G2ZD30</accession>
<dbReference type="OrthoDB" id="9779738at2"/>
<dbReference type="InterPro" id="IPR036440">
    <property type="entry name" value="Peptidase_C15-like_sf"/>
</dbReference>
<dbReference type="STRING" id="1330330.IX53_01555"/>
<dbReference type="PRINTS" id="PR00706">
    <property type="entry name" value="PYROGLUPTASE"/>
</dbReference>
<evidence type="ECO:0000256" key="10">
    <source>
        <dbReference type="PROSITE-ProRule" id="PRU10077"/>
    </source>
</evidence>
<keyword evidence="12" id="KW-1185">Reference proteome</keyword>
<dbReference type="PIRSF" id="PIRSF015592">
    <property type="entry name" value="Prld-crbxl_pptds"/>
    <property type="match status" value="1"/>
</dbReference>
<comment type="catalytic activity">
    <reaction evidence="1 9">
        <text>Release of an N-terminal pyroglutamyl group from a polypeptide, the second amino acid generally not being Pro.</text>
        <dbReference type="EC" id="3.4.19.3"/>
    </reaction>
</comment>
<dbReference type="InterPro" id="IPR033694">
    <property type="entry name" value="PGPEP1_Cys_AS"/>
</dbReference>
<dbReference type="PROSITE" id="PS01334">
    <property type="entry name" value="PYRASE_CYS"/>
    <property type="match status" value="1"/>
</dbReference>
<dbReference type="Gene3D" id="3.40.630.20">
    <property type="entry name" value="Peptidase C15, pyroglutamyl peptidase I-like"/>
    <property type="match status" value="1"/>
</dbReference>
<evidence type="ECO:0000256" key="1">
    <source>
        <dbReference type="ARBA" id="ARBA00001770"/>
    </source>
</evidence>
<dbReference type="Pfam" id="PF01470">
    <property type="entry name" value="Peptidase_C15"/>
    <property type="match status" value="1"/>
</dbReference>
<evidence type="ECO:0000256" key="8">
    <source>
        <dbReference type="ARBA" id="ARBA00022807"/>
    </source>
</evidence>
<reference evidence="11 12" key="1">
    <citation type="submission" date="2015-04" db="EMBL/GenBank/DDBJ databases">
        <title>Complete Genome Sequence of Kosmotoga pacifica SLHLJ1.</title>
        <authorList>
            <person name="Jiang L.J."/>
            <person name="Shao Z.Z."/>
            <person name="Jebbar M."/>
        </authorList>
    </citation>
    <scope>NUCLEOTIDE SEQUENCE [LARGE SCALE GENOMIC DNA]</scope>
    <source>
        <strain evidence="11 12">SLHLJ1</strain>
    </source>
</reference>
<dbReference type="KEGG" id="kpf:IX53_01555"/>
<dbReference type="PANTHER" id="PTHR23402:SF1">
    <property type="entry name" value="PYROGLUTAMYL-PEPTIDASE I"/>
    <property type="match status" value="1"/>
</dbReference>
<comment type="function">
    <text evidence="2">Removes 5-oxoproline from various penultimate amino acid residues except L-proline.</text>
</comment>
<dbReference type="GO" id="GO:0006508">
    <property type="term" value="P:proteolysis"/>
    <property type="evidence" value="ECO:0007669"/>
    <property type="project" value="UniProtKB-KW"/>
</dbReference>
<dbReference type="InterPro" id="IPR033693">
    <property type="entry name" value="PGPEP1_Glu_AS"/>
</dbReference>
<dbReference type="RefSeq" id="WP_047753858.1">
    <property type="nucleotide sequence ID" value="NZ_CAJUHA010000022.1"/>
</dbReference>
<name>A0A0G2ZD30_9BACT</name>
<proteinExistence type="inferred from homology"/>
<dbReference type="InterPro" id="IPR016125">
    <property type="entry name" value="Peptidase_C15-like"/>
</dbReference>
<evidence type="ECO:0000256" key="6">
    <source>
        <dbReference type="ARBA" id="ARBA00022670"/>
    </source>
</evidence>
<dbReference type="EC" id="3.4.19.3" evidence="9"/>
<protein>
    <recommendedName>
        <fullName evidence="9">Pyroglutamyl-peptidase I</fullName>
        <ecNumber evidence="9">3.4.19.3</ecNumber>
    </recommendedName>
</protein>
<dbReference type="GO" id="GO:0016920">
    <property type="term" value="F:pyroglutamyl-peptidase activity"/>
    <property type="evidence" value="ECO:0007669"/>
    <property type="project" value="UniProtKB-EC"/>
</dbReference>
<dbReference type="NCBIfam" id="NF009676">
    <property type="entry name" value="PRK13197.1"/>
    <property type="match status" value="1"/>
</dbReference>
<evidence type="ECO:0000256" key="9">
    <source>
        <dbReference type="PROSITE-ProRule" id="PRU10076"/>
    </source>
</evidence>
<comment type="similarity">
    <text evidence="4">Belongs to the peptidase C15 family.</text>
</comment>
<gene>
    <name evidence="11" type="ORF">IX53_01555</name>
</gene>
<evidence type="ECO:0000313" key="12">
    <source>
        <dbReference type="Proteomes" id="UP000035159"/>
    </source>
</evidence>
<evidence type="ECO:0000313" key="11">
    <source>
        <dbReference type="EMBL" id="AKI96723.1"/>
    </source>
</evidence>
<dbReference type="CDD" id="cd00501">
    <property type="entry name" value="Peptidase_C15"/>
    <property type="match status" value="1"/>
</dbReference>
<evidence type="ECO:0000256" key="3">
    <source>
        <dbReference type="ARBA" id="ARBA00004496"/>
    </source>
</evidence>
<keyword evidence="8" id="KW-0788">Thiol protease</keyword>
<comment type="subcellular location">
    <subcellularLocation>
        <location evidence="3">Cytoplasm</location>
    </subcellularLocation>
</comment>
<sequence>MIIVSYFEPFGNDAENSTEILCREIQKIRSDIDFVKLPTIFFESGKLLINVIKKKQPDAVLMLGQAGGRAAVTPEKVALNWIDARIEDNSGHMLKDTMIVKNGPTAYFSTLPIRKIVDTLTACGIPSRVSYTAGTFVCNSLFYQVMHFLHEESFENPAGFVHFPYLHSQVLYRPKVPSLSLEKSLVALNCIIGLLEEMV</sequence>
<evidence type="ECO:0000256" key="4">
    <source>
        <dbReference type="ARBA" id="ARBA00006641"/>
    </source>
</evidence>
<keyword evidence="6" id="KW-0645">Protease</keyword>
<dbReference type="PATRIC" id="fig|1330330.3.peg.316"/>
<dbReference type="SUPFAM" id="SSF53182">
    <property type="entry name" value="Pyrrolidone carboxyl peptidase (pyroglutamate aminopeptidase)"/>
    <property type="match status" value="1"/>
</dbReference>
<evidence type="ECO:0000256" key="5">
    <source>
        <dbReference type="ARBA" id="ARBA00022490"/>
    </source>
</evidence>
<dbReference type="PROSITE" id="PS01333">
    <property type="entry name" value="PYRASE_GLU"/>
    <property type="match status" value="1"/>
</dbReference>
<dbReference type="PANTHER" id="PTHR23402">
    <property type="entry name" value="PROTEASE FAMILY C15 PYROGLUTAMYL-PEPTIDASE I-RELATED"/>
    <property type="match status" value="1"/>
</dbReference>
<organism evidence="11 12">
    <name type="scientific">Kosmotoga pacifica</name>
    <dbReference type="NCBI Taxonomy" id="1330330"/>
    <lineage>
        <taxon>Bacteria</taxon>
        <taxon>Thermotogati</taxon>
        <taxon>Thermotogota</taxon>
        <taxon>Thermotogae</taxon>
        <taxon>Kosmotogales</taxon>
        <taxon>Kosmotogaceae</taxon>
        <taxon>Kosmotoga</taxon>
    </lineage>
</organism>
<dbReference type="Proteomes" id="UP000035159">
    <property type="component" value="Chromosome"/>
</dbReference>
<dbReference type="EMBL" id="CP011232">
    <property type="protein sequence ID" value="AKI96723.1"/>
    <property type="molecule type" value="Genomic_DNA"/>
</dbReference>